<dbReference type="EMBL" id="ML120403">
    <property type="protein sequence ID" value="RPA97543.1"/>
    <property type="molecule type" value="Genomic_DNA"/>
</dbReference>
<feature type="transmembrane region" description="Helical" evidence="1">
    <location>
        <begin position="89"/>
        <end position="109"/>
    </location>
</feature>
<keyword evidence="3" id="KW-1185">Reference proteome</keyword>
<reference evidence="2 3" key="1">
    <citation type="journal article" date="2018" name="Nat. Ecol. Evol.">
        <title>Pezizomycetes genomes reveal the molecular basis of ectomycorrhizal truffle lifestyle.</title>
        <authorList>
            <person name="Murat C."/>
            <person name="Payen T."/>
            <person name="Noel B."/>
            <person name="Kuo A."/>
            <person name="Morin E."/>
            <person name="Chen J."/>
            <person name="Kohler A."/>
            <person name="Krizsan K."/>
            <person name="Balestrini R."/>
            <person name="Da Silva C."/>
            <person name="Montanini B."/>
            <person name="Hainaut M."/>
            <person name="Levati E."/>
            <person name="Barry K.W."/>
            <person name="Belfiori B."/>
            <person name="Cichocki N."/>
            <person name="Clum A."/>
            <person name="Dockter R.B."/>
            <person name="Fauchery L."/>
            <person name="Guy J."/>
            <person name="Iotti M."/>
            <person name="Le Tacon F."/>
            <person name="Lindquist E.A."/>
            <person name="Lipzen A."/>
            <person name="Malagnac F."/>
            <person name="Mello A."/>
            <person name="Molinier V."/>
            <person name="Miyauchi S."/>
            <person name="Poulain J."/>
            <person name="Riccioni C."/>
            <person name="Rubini A."/>
            <person name="Sitrit Y."/>
            <person name="Splivallo R."/>
            <person name="Traeger S."/>
            <person name="Wang M."/>
            <person name="Zifcakova L."/>
            <person name="Wipf D."/>
            <person name="Zambonelli A."/>
            <person name="Paolocci F."/>
            <person name="Nowrousian M."/>
            <person name="Ottonello S."/>
            <person name="Baldrian P."/>
            <person name="Spatafora J.W."/>
            <person name="Henrissat B."/>
            <person name="Nagy L.G."/>
            <person name="Aury J.M."/>
            <person name="Wincker P."/>
            <person name="Grigoriev I.V."/>
            <person name="Bonfante P."/>
            <person name="Martin F.M."/>
        </authorList>
    </citation>
    <scope>NUCLEOTIDE SEQUENCE [LARGE SCALE GENOMIC DNA]</scope>
    <source>
        <strain evidence="2 3">120613-1</strain>
    </source>
</reference>
<organism evidence="2 3">
    <name type="scientific">Choiromyces venosus 120613-1</name>
    <dbReference type="NCBI Taxonomy" id="1336337"/>
    <lineage>
        <taxon>Eukaryota</taxon>
        <taxon>Fungi</taxon>
        <taxon>Dikarya</taxon>
        <taxon>Ascomycota</taxon>
        <taxon>Pezizomycotina</taxon>
        <taxon>Pezizomycetes</taxon>
        <taxon>Pezizales</taxon>
        <taxon>Tuberaceae</taxon>
        <taxon>Choiromyces</taxon>
    </lineage>
</organism>
<sequence>MSFRPFRYEIKRLLIRKWPQQSPVVCSSVPPTDQTRCKPHSRDQMHDMCKPTLFSSFPNPPASLTPIIIRATVLYKPIPTSNYFQSRTAIIDALFFFFLFFCLLPNSAVVI</sequence>
<dbReference type="Proteomes" id="UP000276215">
    <property type="component" value="Unassembled WGS sequence"/>
</dbReference>
<keyword evidence="1" id="KW-0812">Transmembrane</keyword>
<dbReference type="AlphaFoldDB" id="A0A3N4JH47"/>
<evidence type="ECO:0000256" key="1">
    <source>
        <dbReference type="SAM" id="Phobius"/>
    </source>
</evidence>
<gene>
    <name evidence="2" type="ORF">L873DRAFT_1111462</name>
</gene>
<keyword evidence="1" id="KW-0472">Membrane</keyword>
<evidence type="ECO:0000313" key="2">
    <source>
        <dbReference type="EMBL" id="RPA97543.1"/>
    </source>
</evidence>
<protein>
    <submittedName>
        <fullName evidence="2">Uncharacterized protein</fullName>
    </submittedName>
</protein>
<name>A0A3N4JH47_9PEZI</name>
<evidence type="ECO:0000313" key="3">
    <source>
        <dbReference type="Proteomes" id="UP000276215"/>
    </source>
</evidence>
<keyword evidence="1" id="KW-1133">Transmembrane helix</keyword>
<proteinExistence type="predicted"/>
<accession>A0A3N4JH47</accession>